<evidence type="ECO:0000256" key="3">
    <source>
        <dbReference type="ARBA" id="ARBA00005179"/>
    </source>
</evidence>
<feature type="binding site" description="axial binding residue" evidence="13">
    <location>
        <position position="446"/>
    </location>
    <ligand>
        <name>heme</name>
        <dbReference type="ChEBI" id="CHEBI:30413"/>
    </ligand>
    <ligandPart>
        <name>Fe</name>
        <dbReference type="ChEBI" id="CHEBI:18248"/>
    </ligandPart>
</feature>
<keyword evidence="6 15" id="KW-0812">Transmembrane</keyword>
<dbReference type="AlphaFoldDB" id="A0A1X6MQR2"/>
<evidence type="ECO:0008006" key="18">
    <source>
        <dbReference type="Google" id="ProtNLM"/>
    </source>
</evidence>
<dbReference type="PROSITE" id="PS00086">
    <property type="entry name" value="CYTOCHROME_P450"/>
    <property type="match status" value="1"/>
</dbReference>
<dbReference type="PANTHER" id="PTHR46300:SF5">
    <property type="entry name" value="CYTOCHROME P450"/>
    <property type="match status" value="1"/>
</dbReference>
<keyword evidence="9 14" id="KW-0560">Oxidoreductase</keyword>
<proteinExistence type="inferred from homology"/>
<keyword evidence="7 13" id="KW-0479">Metal-binding</keyword>
<dbReference type="Pfam" id="PF00067">
    <property type="entry name" value="p450"/>
    <property type="match status" value="1"/>
</dbReference>
<dbReference type="CDD" id="cd11065">
    <property type="entry name" value="CYP64-like"/>
    <property type="match status" value="1"/>
</dbReference>
<accession>A0A1X6MQR2</accession>
<keyword evidence="5 13" id="KW-0349">Heme</keyword>
<dbReference type="GO" id="GO:0016020">
    <property type="term" value="C:membrane"/>
    <property type="evidence" value="ECO:0007669"/>
    <property type="project" value="UniProtKB-SubCell"/>
</dbReference>
<evidence type="ECO:0000256" key="2">
    <source>
        <dbReference type="ARBA" id="ARBA00004370"/>
    </source>
</evidence>
<evidence type="ECO:0000256" key="8">
    <source>
        <dbReference type="ARBA" id="ARBA00022989"/>
    </source>
</evidence>
<evidence type="ECO:0000256" key="1">
    <source>
        <dbReference type="ARBA" id="ARBA00001971"/>
    </source>
</evidence>
<evidence type="ECO:0000256" key="9">
    <source>
        <dbReference type="ARBA" id="ARBA00023002"/>
    </source>
</evidence>
<evidence type="ECO:0000256" key="7">
    <source>
        <dbReference type="ARBA" id="ARBA00022723"/>
    </source>
</evidence>
<evidence type="ECO:0000256" key="14">
    <source>
        <dbReference type="RuleBase" id="RU000461"/>
    </source>
</evidence>
<reference evidence="16 17" key="1">
    <citation type="submission" date="2017-04" db="EMBL/GenBank/DDBJ databases">
        <title>Genome Sequence of the Model Brown-Rot Fungus Postia placenta SB12.</title>
        <authorList>
            <consortium name="DOE Joint Genome Institute"/>
            <person name="Gaskell J."/>
            <person name="Kersten P."/>
            <person name="Larrondo L.F."/>
            <person name="Canessa P."/>
            <person name="Martinez D."/>
            <person name="Hibbett D."/>
            <person name="Schmoll M."/>
            <person name="Kubicek C.P."/>
            <person name="Martinez A.T."/>
            <person name="Yadav J."/>
            <person name="Master E."/>
            <person name="Magnuson J.K."/>
            <person name="James T."/>
            <person name="Yaver D."/>
            <person name="Berka R."/>
            <person name="Labutti K."/>
            <person name="Lipzen A."/>
            <person name="Aerts A."/>
            <person name="Barry K."/>
            <person name="Henrissat B."/>
            <person name="Blanchette R."/>
            <person name="Grigoriev I."/>
            <person name="Cullen D."/>
        </authorList>
    </citation>
    <scope>NUCLEOTIDE SEQUENCE [LARGE SCALE GENOMIC DNA]</scope>
    <source>
        <strain evidence="16 17">MAD-698-R-SB12</strain>
    </source>
</reference>
<keyword evidence="12 15" id="KW-0472">Membrane</keyword>
<evidence type="ECO:0000313" key="17">
    <source>
        <dbReference type="Proteomes" id="UP000194127"/>
    </source>
</evidence>
<evidence type="ECO:0000256" key="5">
    <source>
        <dbReference type="ARBA" id="ARBA00022617"/>
    </source>
</evidence>
<dbReference type="RefSeq" id="XP_024335434.1">
    <property type="nucleotide sequence ID" value="XM_024486722.1"/>
</dbReference>
<evidence type="ECO:0000256" key="10">
    <source>
        <dbReference type="ARBA" id="ARBA00023004"/>
    </source>
</evidence>
<keyword evidence="11 14" id="KW-0503">Monooxygenase</keyword>
<organism evidence="16 17">
    <name type="scientific">Postia placenta MAD-698-R-SB12</name>
    <dbReference type="NCBI Taxonomy" id="670580"/>
    <lineage>
        <taxon>Eukaryota</taxon>
        <taxon>Fungi</taxon>
        <taxon>Dikarya</taxon>
        <taxon>Basidiomycota</taxon>
        <taxon>Agaricomycotina</taxon>
        <taxon>Agaricomycetes</taxon>
        <taxon>Polyporales</taxon>
        <taxon>Adustoporiaceae</taxon>
        <taxon>Rhodonia</taxon>
    </lineage>
</organism>
<dbReference type="GO" id="GO:0005506">
    <property type="term" value="F:iron ion binding"/>
    <property type="evidence" value="ECO:0007669"/>
    <property type="project" value="InterPro"/>
</dbReference>
<dbReference type="GO" id="GO:0020037">
    <property type="term" value="F:heme binding"/>
    <property type="evidence" value="ECO:0007669"/>
    <property type="project" value="InterPro"/>
</dbReference>
<dbReference type="PANTHER" id="PTHR46300">
    <property type="entry name" value="P450, PUTATIVE (EUROFUNG)-RELATED-RELATED"/>
    <property type="match status" value="1"/>
</dbReference>
<dbReference type="STRING" id="670580.A0A1X6MQR2"/>
<name>A0A1X6MQR2_9APHY</name>
<evidence type="ECO:0000256" key="6">
    <source>
        <dbReference type="ARBA" id="ARBA00022692"/>
    </source>
</evidence>
<evidence type="ECO:0000313" key="16">
    <source>
        <dbReference type="EMBL" id="OSX58640.1"/>
    </source>
</evidence>
<dbReference type="InterPro" id="IPR036396">
    <property type="entry name" value="Cyt_P450_sf"/>
</dbReference>
<dbReference type="OrthoDB" id="2802867at2759"/>
<feature type="transmembrane region" description="Helical" evidence="15">
    <location>
        <begin position="7"/>
        <end position="27"/>
    </location>
</feature>
<dbReference type="Proteomes" id="UP000194127">
    <property type="component" value="Unassembled WGS sequence"/>
</dbReference>
<evidence type="ECO:0000256" key="12">
    <source>
        <dbReference type="ARBA" id="ARBA00023136"/>
    </source>
</evidence>
<dbReference type="InterPro" id="IPR017972">
    <property type="entry name" value="Cyt_P450_CS"/>
</dbReference>
<dbReference type="PRINTS" id="PR00463">
    <property type="entry name" value="EP450I"/>
</dbReference>
<keyword evidence="17" id="KW-1185">Reference proteome</keyword>
<keyword evidence="8 15" id="KW-1133">Transmembrane helix</keyword>
<keyword evidence="10 13" id="KW-0408">Iron</keyword>
<evidence type="ECO:0000256" key="15">
    <source>
        <dbReference type="SAM" id="Phobius"/>
    </source>
</evidence>
<comment type="pathway">
    <text evidence="3">Secondary metabolite biosynthesis.</text>
</comment>
<dbReference type="GO" id="GO:0004497">
    <property type="term" value="F:monooxygenase activity"/>
    <property type="evidence" value="ECO:0007669"/>
    <property type="project" value="UniProtKB-KW"/>
</dbReference>
<dbReference type="Gene3D" id="1.10.630.10">
    <property type="entry name" value="Cytochrome P450"/>
    <property type="match status" value="1"/>
</dbReference>
<gene>
    <name evidence="16" type="ORF">POSPLADRAFT_1153191</name>
</gene>
<dbReference type="EMBL" id="KZ110604">
    <property type="protein sequence ID" value="OSX58640.1"/>
    <property type="molecule type" value="Genomic_DNA"/>
</dbReference>
<evidence type="ECO:0000256" key="13">
    <source>
        <dbReference type="PIRSR" id="PIRSR602401-1"/>
    </source>
</evidence>
<comment type="similarity">
    <text evidence="4 14">Belongs to the cytochrome P450 family.</text>
</comment>
<evidence type="ECO:0000256" key="11">
    <source>
        <dbReference type="ARBA" id="ARBA00023033"/>
    </source>
</evidence>
<dbReference type="InterPro" id="IPR001128">
    <property type="entry name" value="Cyt_P450"/>
</dbReference>
<comment type="subcellular location">
    <subcellularLocation>
        <location evidence="2">Membrane</location>
    </subcellularLocation>
</comment>
<comment type="cofactor">
    <cofactor evidence="1 13">
        <name>heme</name>
        <dbReference type="ChEBI" id="CHEBI:30413"/>
    </cofactor>
</comment>
<dbReference type="SUPFAM" id="SSF48264">
    <property type="entry name" value="Cytochrome P450"/>
    <property type="match status" value="1"/>
</dbReference>
<protein>
    <recommendedName>
        <fullName evidence="18">Cytochrome P450</fullName>
    </recommendedName>
</protein>
<dbReference type="InterPro" id="IPR002401">
    <property type="entry name" value="Cyt_P450_E_grp-I"/>
</dbReference>
<sequence length="521" mass="58948">MQGFQDLVVYLSILFGAILCCGGYLRLYHGKQHLPLPPGPRGLPVLGNVHQIPTQYQQNTFLSWAKRHGEIVYLRFFQKPAIIISSLKAAQDLMEKRGSKYSSRPYSVFMLEFVLPRPNLVLMPYTDQCRLHRKLFQATFESRTMLDSYRPLQRRYVDILLADLVRDPEGFIAHLKRYAGALTIELAYGHHADIVNEEFMAFADKAMASVTEAGGVASTLVDFFPFMKYIPEWIPGGGFKRHAFMTQNMIREVMSTPYSIVRESMKNGNAQQCFTTFLLGELSEDGRLDDDTAWDIKGAATVLYLAGSDTTMTTLISFILTMVLHRHIFKKAQAELDSVIGSERLPNLDDRDSLPYLECVLKEVYRWNPPAPLGIPHFATEEDTYRVYAIPAGAIVIPNIWAMSRDVEQYSDPDTFLPERFEAMSPQETNKKDPRKYVFGFGRRICPGRFLADSSVWLAIANIVATMDIQKARDISGKEITPIPSFKTGIVSHVNPFICDIKPRTTKTTDIATKLKNVTSG</sequence>
<dbReference type="GO" id="GO:0016705">
    <property type="term" value="F:oxidoreductase activity, acting on paired donors, with incorporation or reduction of molecular oxygen"/>
    <property type="evidence" value="ECO:0007669"/>
    <property type="project" value="InterPro"/>
</dbReference>
<dbReference type="InterPro" id="IPR050364">
    <property type="entry name" value="Cytochrome_P450_fung"/>
</dbReference>
<evidence type="ECO:0000256" key="4">
    <source>
        <dbReference type="ARBA" id="ARBA00010617"/>
    </source>
</evidence>
<dbReference type="GeneID" id="36331671"/>